<feature type="transmembrane region" description="Helical" evidence="6">
    <location>
        <begin position="214"/>
        <end position="237"/>
    </location>
</feature>
<feature type="transmembrane region" description="Helical" evidence="6">
    <location>
        <begin position="24"/>
        <end position="45"/>
    </location>
</feature>
<keyword evidence="2 6" id="KW-0812">Transmembrane</keyword>
<feature type="transmembrane region" description="Helical" evidence="6">
    <location>
        <begin position="95"/>
        <end position="115"/>
    </location>
</feature>
<protein>
    <submittedName>
        <fullName evidence="7">Uncharacterized protein</fullName>
    </submittedName>
</protein>
<feature type="region of interest" description="Disordered" evidence="5">
    <location>
        <begin position="285"/>
        <end position="311"/>
    </location>
</feature>
<evidence type="ECO:0000256" key="2">
    <source>
        <dbReference type="ARBA" id="ARBA00022692"/>
    </source>
</evidence>
<dbReference type="PANTHER" id="PTHR31465">
    <property type="entry name" value="PROTEIN RTA1-RELATED"/>
    <property type="match status" value="1"/>
</dbReference>
<organism evidence="7 8">
    <name type="scientific">Humicola insolens</name>
    <name type="common">Soft-rot fungus</name>
    <dbReference type="NCBI Taxonomy" id="85995"/>
    <lineage>
        <taxon>Eukaryota</taxon>
        <taxon>Fungi</taxon>
        <taxon>Dikarya</taxon>
        <taxon>Ascomycota</taxon>
        <taxon>Pezizomycotina</taxon>
        <taxon>Sordariomycetes</taxon>
        <taxon>Sordariomycetidae</taxon>
        <taxon>Sordariales</taxon>
        <taxon>Chaetomiaceae</taxon>
        <taxon>Mycothermus</taxon>
    </lineage>
</organism>
<dbReference type="PANTHER" id="PTHR31465:SF9">
    <property type="entry name" value="SPHINGOID LONG-CHAIN BASE TRANSPORTER RSB1"/>
    <property type="match status" value="1"/>
</dbReference>
<comment type="caution">
    <text evidence="7">The sequence shown here is derived from an EMBL/GenBank/DDBJ whole genome shotgun (WGS) entry which is preliminary data.</text>
</comment>
<feature type="compositionally biased region" description="Low complexity" evidence="5">
    <location>
        <begin position="285"/>
        <end position="303"/>
    </location>
</feature>
<evidence type="ECO:0000313" key="7">
    <source>
        <dbReference type="EMBL" id="KAL1842226.1"/>
    </source>
</evidence>
<keyword evidence="4 6" id="KW-0472">Membrane</keyword>
<gene>
    <name evidence="7" type="ORF">VTJ49DRAFT_5838</name>
</gene>
<proteinExistence type="predicted"/>
<accession>A0ABR3VKE5</accession>
<feature type="transmembrane region" description="Helical" evidence="6">
    <location>
        <begin position="57"/>
        <end position="75"/>
    </location>
</feature>
<dbReference type="Pfam" id="PF04479">
    <property type="entry name" value="RTA1"/>
    <property type="match status" value="1"/>
</dbReference>
<keyword evidence="3 6" id="KW-1133">Transmembrane helix</keyword>
<evidence type="ECO:0000256" key="6">
    <source>
        <dbReference type="SAM" id="Phobius"/>
    </source>
</evidence>
<sequence>MASSAYVCYAEDCPVFAEALVSGAAPAGNAAMLGLFAALIPPVAFNGLRYGARIHTALLLLALVVDVVGHVAKILLVANPTSRVYATVYPLGTHWGAVLVGSAAALVLPHVMVIYGDEFRLVSEPGYVNVFFLILDVFILAFQSVGIGFAATAHDAQEASQGVNIHLTGLAIQTFSLVSFLGVYRYFQYKLVHRRYILDDTYAHVYLTRRFRHFLVCIQASISLLLLRAIIRIAVWANSFTSAFARSQLTSFLLDDALVFLSALLLIAYPAGRAFGSAWSPTSPLANPSSSDPSDPPMSTNNPLPFRRRHRRNRSSRIYSHVISLPYSSPSQSPRFSPGSANIRTGMPSGLPAHPSPHYSQQLPTPPPSAPLTSPRNNPVHHRVPYPAATAGSPTQNTGFLEAQESPGLDAAAAAAAAAWTTNGVGVQQQVEQQQGRRGRKWVGGSSGRTEGRPGDEMVEGDALWN</sequence>
<feature type="region of interest" description="Disordered" evidence="5">
    <location>
        <begin position="325"/>
        <end position="380"/>
    </location>
</feature>
<dbReference type="Proteomes" id="UP001583172">
    <property type="component" value="Unassembled WGS sequence"/>
</dbReference>
<feature type="region of interest" description="Disordered" evidence="5">
    <location>
        <begin position="422"/>
        <end position="466"/>
    </location>
</feature>
<feature type="transmembrane region" description="Helical" evidence="6">
    <location>
        <begin position="165"/>
        <end position="187"/>
    </location>
</feature>
<dbReference type="InterPro" id="IPR007568">
    <property type="entry name" value="RTA1"/>
</dbReference>
<evidence type="ECO:0000256" key="5">
    <source>
        <dbReference type="SAM" id="MobiDB-lite"/>
    </source>
</evidence>
<feature type="transmembrane region" description="Helical" evidence="6">
    <location>
        <begin position="127"/>
        <end position="153"/>
    </location>
</feature>
<comment type="subcellular location">
    <subcellularLocation>
        <location evidence="1">Membrane</location>
        <topology evidence="1">Multi-pass membrane protein</topology>
    </subcellularLocation>
</comment>
<evidence type="ECO:0000256" key="1">
    <source>
        <dbReference type="ARBA" id="ARBA00004141"/>
    </source>
</evidence>
<evidence type="ECO:0000313" key="8">
    <source>
        <dbReference type="Proteomes" id="UP001583172"/>
    </source>
</evidence>
<reference evidence="7 8" key="1">
    <citation type="journal article" date="2024" name="Commun. Biol.">
        <title>Comparative genomic analysis of thermophilic fungi reveals convergent evolutionary adaptations and gene losses.</title>
        <authorList>
            <person name="Steindorff A.S."/>
            <person name="Aguilar-Pontes M.V."/>
            <person name="Robinson A.J."/>
            <person name="Andreopoulos B."/>
            <person name="LaButti K."/>
            <person name="Kuo A."/>
            <person name="Mondo S."/>
            <person name="Riley R."/>
            <person name="Otillar R."/>
            <person name="Haridas S."/>
            <person name="Lipzen A."/>
            <person name="Grimwood J."/>
            <person name="Schmutz J."/>
            <person name="Clum A."/>
            <person name="Reid I.D."/>
            <person name="Moisan M.C."/>
            <person name="Butler G."/>
            <person name="Nguyen T.T.M."/>
            <person name="Dewar K."/>
            <person name="Conant G."/>
            <person name="Drula E."/>
            <person name="Henrissat B."/>
            <person name="Hansel C."/>
            <person name="Singer S."/>
            <person name="Hutchinson M.I."/>
            <person name="de Vries R.P."/>
            <person name="Natvig D.O."/>
            <person name="Powell A.J."/>
            <person name="Tsang A."/>
            <person name="Grigoriev I.V."/>
        </authorList>
    </citation>
    <scope>NUCLEOTIDE SEQUENCE [LARGE SCALE GENOMIC DNA]</scope>
    <source>
        <strain evidence="7 8">CBS 620.91</strain>
    </source>
</reference>
<dbReference type="EMBL" id="JAZGSY010000050">
    <property type="protein sequence ID" value="KAL1842226.1"/>
    <property type="molecule type" value="Genomic_DNA"/>
</dbReference>
<evidence type="ECO:0000256" key="3">
    <source>
        <dbReference type="ARBA" id="ARBA00022989"/>
    </source>
</evidence>
<feature type="compositionally biased region" description="Low complexity" evidence="5">
    <location>
        <begin position="422"/>
        <end position="436"/>
    </location>
</feature>
<evidence type="ECO:0000256" key="4">
    <source>
        <dbReference type="ARBA" id="ARBA00023136"/>
    </source>
</evidence>
<name>A0ABR3VKE5_HUMIN</name>
<keyword evidence="8" id="KW-1185">Reference proteome</keyword>
<feature type="compositionally biased region" description="Polar residues" evidence="5">
    <location>
        <begin position="326"/>
        <end position="343"/>
    </location>
</feature>